<keyword evidence="3" id="KW-0175">Coiled coil</keyword>
<protein>
    <submittedName>
        <fullName evidence="5">Type II toxin-antitoxin system ParD family antitoxin</fullName>
    </submittedName>
</protein>
<proteinExistence type="inferred from homology"/>
<dbReference type="Pfam" id="PF03693">
    <property type="entry name" value="ParD_antitoxin"/>
    <property type="match status" value="1"/>
</dbReference>
<evidence type="ECO:0000313" key="4">
    <source>
        <dbReference type="EMBL" id="AYV46658.1"/>
    </source>
</evidence>
<reference evidence="5 6" key="1">
    <citation type="submission" date="2017-12" db="EMBL/GenBank/DDBJ databases">
        <title>The genome sequence of Caulobacter flavus CGMCC1 15093.</title>
        <authorList>
            <person name="Gao J."/>
            <person name="Mao X."/>
            <person name="Sun J."/>
        </authorList>
    </citation>
    <scope>NUCLEOTIDE SEQUENCE [LARGE SCALE GENOMIC DNA]</scope>
    <source>
        <strain evidence="5 6">CGMCC1 15093</strain>
    </source>
</reference>
<evidence type="ECO:0000256" key="2">
    <source>
        <dbReference type="ARBA" id="ARBA00022649"/>
    </source>
</evidence>
<dbReference type="CDD" id="cd22231">
    <property type="entry name" value="RHH_NikR_HicB-like"/>
    <property type="match status" value="1"/>
</dbReference>
<dbReference type="PANTHER" id="PTHR36582:SF2">
    <property type="entry name" value="ANTITOXIN PARD"/>
    <property type="match status" value="1"/>
</dbReference>
<dbReference type="KEGG" id="cfh:C1707_10490"/>
<sequence length="85" mass="9401">MSKNTSVSLGPHFQEFIEAQVAQGRYGSASDVIRAGLRMLEEHETKLDALRNALAEGEASGFMDEPFDFEEFIAEMHDGVDKPTP</sequence>
<dbReference type="InterPro" id="IPR038296">
    <property type="entry name" value="ParD_sf"/>
</dbReference>
<evidence type="ECO:0000313" key="5">
    <source>
        <dbReference type="EMBL" id="PLR07894.1"/>
    </source>
</evidence>
<keyword evidence="2" id="KW-1277">Toxin-antitoxin system</keyword>
<dbReference type="PANTHER" id="PTHR36582">
    <property type="entry name" value="ANTITOXIN PARD"/>
    <property type="match status" value="1"/>
</dbReference>
<dbReference type="AlphaFoldDB" id="A0A2N5CN72"/>
<dbReference type="OrthoDB" id="9815501at2"/>
<dbReference type="EMBL" id="CP026100">
    <property type="protein sequence ID" value="AYV46658.1"/>
    <property type="molecule type" value="Genomic_DNA"/>
</dbReference>
<feature type="coiled-coil region" evidence="3">
    <location>
        <begin position="33"/>
        <end position="60"/>
    </location>
</feature>
<name>A0A2N5CN72_9CAUL</name>
<accession>A0A2N5CN72</accession>
<reference evidence="4 7" key="2">
    <citation type="submission" date="2018-01" db="EMBL/GenBank/DDBJ databases">
        <title>Complete genome sequence of Caulobacter flavus RHGG3.</title>
        <authorList>
            <person name="Yang E."/>
        </authorList>
    </citation>
    <scope>NUCLEOTIDE SEQUENCE [LARGE SCALE GENOMIC DNA]</scope>
    <source>
        <strain evidence="4 7">RHGG3</strain>
    </source>
</reference>
<dbReference type="InterPro" id="IPR022789">
    <property type="entry name" value="ParD"/>
</dbReference>
<evidence type="ECO:0000313" key="7">
    <source>
        <dbReference type="Proteomes" id="UP000281192"/>
    </source>
</evidence>
<organism evidence="5 6">
    <name type="scientific">Caulobacter flavus</name>
    <dbReference type="NCBI Taxonomy" id="1679497"/>
    <lineage>
        <taxon>Bacteria</taxon>
        <taxon>Pseudomonadati</taxon>
        <taxon>Pseudomonadota</taxon>
        <taxon>Alphaproteobacteria</taxon>
        <taxon>Caulobacterales</taxon>
        <taxon>Caulobacteraceae</taxon>
        <taxon>Caulobacter</taxon>
    </lineage>
</organism>
<dbReference type="Proteomes" id="UP000234483">
    <property type="component" value="Unassembled WGS sequence"/>
</dbReference>
<dbReference type="Gene3D" id="6.10.10.120">
    <property type="entry name" value="Antitoxin ParD1-like"/>
    <property type="match status" value="1"/>
</dbReference>
<dbReference type="SUPFAM" id="SSF47598">
    <property type="entry name" value="Ribbon-helix-helix"/>
    <property type="match status" value="1"/>
</dbReference>
<dbReference type="EMBL" id="PJRQ01000044">
    <property type="protein sequence ID" value="PLR07894.1"/>
    <property type="molecule type" value="Genomic_DNA"/>
</dbReference>
<dbReference type="InterPro" id="IPR010985">
    <property type="entry name" value="Ribbon_hlx_hlx"/>
</dbReference>
<dbReference type="RefSeq" id="WP_101715061.1">
    <property type="nucleotide sequence ID" value="NZ_CP026100.1"/>
</dbReference>
<dbReference type="NCBIfam" id="TIGR02606">
    <property type="entry name" value="antidote_CC2985"/>
    <property type="match status" value="1"/>
</dbReference>
<comment type="similarity">
    <text evidence="1">Belongs to the ParD antitoxin family.</text>
</comment>
<evidence type="ECO:0000313" key="6">
    <source>
        <dbReference type="Proteomes" id="UP000234483"/>
    </source>
</evidence>
<dbReference type="Proteomes" id="UP000281192">
    <property type="component" value="Chromosome"/>
</dbReference>
<keyword evidence="7" id="KW-1185">Reference proteome</keyword>
<evidence type="ECO:0000256" key="3">
    <source>
        <dbReference type="SAM" id="Coils"/>
    </source>
</evidence>
<gene>
    <name evidence="4" type="ORF">C1707_10490</name>
    <name evidence="5" type="ORF">CFHF_21965</name>
</gene>
<evidence type="ECO:0000256" key="1">
    <source>
        <dbReference type="ARBA" id="ARBA00008580"/>
    </source>
</evidence>
<dbReference type="GO" id="GO:0006355">
    <property type="term" value="P:regulation of DNA-templated transcription"/>
    <property type="evidence" value="ECO:0007669"/>
    <property type="project" value="InterPro"/>
</dbReference>